<evidence type="ECO:0000259" key="3">
    <source>
        <dbReference type="Pfam" id="PF04909"/>
    </source>
</evidence>
<evidence type="ECO:0000313" key="4">
    <source>
        <dbReference type="EMBL" id="VCU71876.1"/>
    </source>
</evidence>
<keyword evidence="5" id="KW-1185">Reference proteome</keyword>
<dbReference type="GO" id="GO:0016787">
    <property type="term" value="F:hydrolase activity"/>
    <property type="evidence" value="ECO:0007669"/>
    <property type="project" value="UniProtKB-KW"/>
</dbReference>
<proteinExistence type="predicted"/>
<dbReference type="SUPFAM" id="SSF51556">
    <property type="entry name" value="Metallo-dependent hydrolases"/>
    <property type="match status" value="1"/>
</dbReference>
<dbReference type="EMBL" id="UWPJ01000031">
    <property type="protein sequence ID" value="VCU71876.1"/>
    <property type="molecule type" value="Genomic_DNA"/>
</dbReference>
<dbReference type="GO" id="GO:0016831">
    <property type="term" value="F:carboxy-lyase activity"/>
    <property type="evidence" value="ECO:0007669"/>
    <property type="project" value="InterPro"/>
</dbReference>
<feature type="domain" description="Amidohydrolase-related" evidence="3">
    <location>
        <begin position="8"/>
        <end position="357"/>
    </location>
</feature>
<reference evidence="4 5" key="1">
    <citation type="submission" date="2018-10" db="EMBL/GenBank/DDBJ databases">
        <authorList>
            <person name="Criscuolo A."/>
        </authorList>
    </citation>
    <scope>NUCLEOTIDE SEQUENCE [LARGE SCALE GENOMIC DNA]</scope>
    <source>
        <strain evidence="4">DnA1</strain>
    </source>
</reference>
<feature type="region of interest" description="Disordered" evidence="2">
    <location>
        <begin position="237"/>
        <end position="269"/>
    </location>
</feature>
<dbReference type="InterPro" id="IPR032465">
    <property type="entry name" value="ACMSD"/>
</dbReference>
<keyword evidence="4" id="KW-0378">Hydrolase</keyword>
<protein>
    <submittedName>
        <fullName evidence="4">Amidohydrolase</fullName>
    </submittedName>
</protein>
<dbReference type="InterPro" id="IPR006680">
    <property type="entry name" value="Amidohydro-rel"/>
</dbReference>
<dbReference type="Gene3D" id="3.20.20.140">
    <property type="entry name" value="Metal-dependent hydrolases"/>
    <property type="match status" value="1"/>
</dbReference>
<dbReference type="InterPro" id="IPR032466">
    <property type="entry name" value="Metal_Hydrolase"/>
</dbReference>
<dbReference type="GO" id="GO:0019748">
    <property type="term" value="P:secondary metabolic process"/>
    <property type="evidence" value="ECO:0007669"/>
    <property type="project" value="TreeGrafter"/>
</dbReference>
<organism evidence="4 5">
    <name type="scientific">Pigmentiphaga humi</name>
    <dbReference type="NCBI Taxonomy" id="2478468"/>
    <lineage>
        <taxon>Bacteria</taxon>
        <taxon>Pseudomonadati</taxon>
        <taxon>Pseudomonadota</taxon>
        <taxon>Betaproteobacteria</taxon>
        <taxon>Burkholderiales</taxon>
        <taxon>Alcaligenaceae</taxon>
        <taxon>Pigmentiphaga</taxon>
    </lineage>
</organism>
<name>A0A3P4B8N0_9BURK</name>
<dbReference type="Proteomes" id="UP000277294">
    <property type="component" value="Unassembled WGS sequence"/>
</dbReference>
<keyword evidence="1" id="KW-0456">Lyase</keyword>
<dbReference type="OrthoDB" id="9799024at2"/>
<evidence type="ECO:0000256" key="2">
    <source>
        <dbReference type="SAM" id="MobiDB-lite"/>
    </source>
</evidence>
<dbReference type="AlphaFoldDB" id="A0A3P4B8N0"/>
<sequence length="367" mass="40393">MFKNKAVIDMHGHMSTPPHFRALAYNLTALRTPSGTRVKMPEAAQQAALERHLRLLDERQVDMQLISPRPVAMMHWERPHLVENWTQITNNVIADQCALHSTRFAGIAQLPQTRELNIGACVEELHRSVEELGFVGALLNPDPGGDRCAPGMDDPAWFPLYAAAEKLDATLVVHPSVSFDRRIEKLPHSYQYNNLTEETLATALLERGEVFGRYPRLRVVVCHCGGAPRRLLAAGDTLDASQPPGPSNTIAASGEKAGGQVGMPGSEETDTLPDTSANLFFDTCAYDPFYLEAAVRQRGPARMVFGTETPGSGSALLNPRTGRPADDILATLDSFDFLSEAQKIQIVHDNPLRIFPLLQGKEGTWQR</sequence>
<dbReference type="RefSeq" id="WP_124081471.1">
    <property type="nucleotide sequence ID" value="NZ_UWPJ01000031.1"/>
</dbReference>
<evidence type="ECO:0000256" key="1">
    <source>
        <dbReference type="ARBA" id="ARBA00023239"/>
    </source>
</evidence>
<gene>
    <name evidence="4" type="ORF">PIGHUM_03967</name>
</gene>
<accession>A0A3P4B8N0</accession>
<dbReference type="Pfam" id="PF04909">
    <property type="entry name" value="Amidohydro_2"/>
    <property type="match status" value="1"/>
</dbReference>
<dbReference type="PANTHER" id="PTHR21240:SF28">
    <property type="entry name" value="ISO-OROTATE DECARBOXYLASE (EUROFUNG)"/>
    <property type="match status" value="1"/>
</dbReference>
<dbReference type="PANTHER" id="PTHR21240">
    <property type="entry name" value="2-AMINO-3-CARBOXYLMUCONATE-6-SEMIALDEHYDE DECARBOXYLASE"/>
    <property type="match status" value="1"/>
</dbReference>
<dbReference type="GO" id="GO:0005737">
    <property type="term" value="C:cytoplasm"/>
    <property type="evidence" value="ECO:0007669"/>
    <property type="project" value="TreeGrafter"/>
</dbReference>
<evidence type="ECO:0000313" key="5">
    <source>
        <dbReference type="Proteomes" id="UP000277294"/>
    </source>
</evidence>